<feature type="non-terminal residue" evidence="1">
    <location>
        <position position="1"/>
    </location>
</feature>
<comment type="caution">
    <text evidence="1">The sequence shown here is derived from an EMBL/GenBank/DDBJ whole genome shotgun (WGS) entry which is preliminary data.</text>
</comment>
<protein>
    <submittedName>
        <fullName evidence="1">Uncharacterized protein</fullName>
    </submittedName>
</protein>
<dbReference type="EMBL" id="SNRW01043662">
    <property type="protein sequence ID" value="KAA6327048.1"/>
    <property type="molecule type" value="Genomic_DNA"/>
</dbReference>
<organism evidence="1 2">
    <name type="scientific">Streblomastix strix</name>
    <dbReference type="NCBI Taxonomy" id="222440"/>
    <lineage>
        <taxon>Eukaryota</taxon>
        <taxon>Metamonada</taxon>
        <taxon>Preaxostyla</taxon>
        <taxon>Oxymonadida</taxon>
        <taxon>Streblomastigidae</taxon>
        <taxon>Streblomastix</taxon>
    </lineage>
</organism>
<dbReference type="InterPro" id="IPR029071">
    <property type="entry name" value="Ubiquitin-like_domsf"/>
</dbReference>
<proteinExistence type="predicted"/>
<dbReference type="CDD" id="cd17039">
    <property type="entry name" value="Ubl_ubiquitin_like"/>
    <property type="match status" value="1"/>
</dbReference>
<dbReference type="Proteomes" id="UP000324800">
    <property type="component" value="Unassembled WGS sequence"/>
</dbReference>
<name>A0A5J4R0I7_9EUKA</name>
<sequence length="247" mass="27946">AVDPNITVDEFKKKYLTNSDRCLAKPQDLKLCLIPRIQERGVQWTVMLDESKSLAHYKVRHEDTLTFVSSQVNKDLIDPLPQRTLSFVPPNAQTEFTQGLRPICFKVTTTFGLTLNLSAFLNTTVSTLKLLIEDKIRITSEQSHRPNSNMAIMNPIKAENIQLLFNQQQLTNQNATLADLKLKDGESITIITQHNVQQGGDGLYIFARATTGNADQRIDGLTPQTTWNQVKQKVQEKMGIQVNKQRL</sequence>
<evidence type="ECO:0000313" key="2">
    <source>
        <dbReference type="Proteomes" id="UP000324800"/>
    </source>
</evidence>
<gene>
    <name evidence="1" type="ORF">EZS28_053866</name>
</gene>
<evidence type="ECO:0000313" key="1">
    <source>
        <dbReference type="EMBL" id="KAA6327048.1"/>
    </source>
</evidence>
<dbReference type="SUPFAM" id="SSF54236">
    <property type="entry name" value="Ubiquitin-like"/>
    <property type="match status" value="2"/>
</dbReference>
<dbReference type="Gene3D" id="3.10.20.90">
    <property type="entry name" value="Phosphatidylinositol 3-kinase Catalytic Subunit, Chain A, domain 1"/>
    <property type="match status" value="1"/>
</dbReference>
<feature type="non-terminal residue" evidence="1">
    <location>
        <position position="247"/>
    </location>
</feature>
<dbReference type="AlphaFoldDB" id="A0A5J4R0I7"/>
<reference evidence="1 2" key="1">
    <citation type="submission" date="2019-03" db="EMBL/GenBank/DDBJ databases">
        <title>Single cell metagenomics reveals metabolic interactions within the superorganism composed of flagellate Streblomastix strix and complex community of Bacteroidetes bacteria on its surface.</title>
        <authorList>
            <person name="Treitli S.C."/>
            <person name="Kolisko M."/>
            <person name="Husnik F."/>
            <person name="Keeling P."/>
            <person name="Hampl V."/>
        </authorList>
    </citation>
    <scope>NUCLEOTIDE SEQUENCE [LARGE SCALE GENOMIC DNA]</scope>
    <source>
        <strain evidence="1">ST1C</strain>
    </source>
</reference>
<accession>A0A5J4R0I7</accession>